<evidence type="ECO:0000256" key="3">
    <source>
        <dbReference type="SAM" id="MobiDB-lite"/>
    </source>
</evidence>
<dbReference type="SUPFAM" id="SSF47729">
    <property type="entry name" value="IHF-like DNA-binding proteins"/>
    <property type="match status" value="1"/>
</dbReference>
<comment type="similarity">
    <text evidence="1">Belongs to the bacterial histone-like protein family.</text>
</comment>
<feature type="compositionally biased region" description="Polar residues" evidence="3">
    <location>
        <begin position="110"/>
        <end position="122"/>
    </location>
</feature>
<dbReference type="InterPro" id="IPR000119">
    <property type="entry name" value="Hist_DNA-bd"/>
</dbReference>
<accession>A0ABS6J465</accession>
<feature type="region of interest" description="Disordered" evidence="3">
    <location>
        <begin position="110"/>
        <end position="147"/>
    </location>
</feature>
<dbReference type="InterPro" id="IPR010992">
    <property type="entry name" value="IHF-like_DNA-bd_dom_sf"/>
</dbReference>
<protein>
    <submittedName>
        <fullName evidence="4">HU family DNA-binding protein</fullName>
    </submittedName>
</protein>
<feature type="region of interest" description="Disordered" evidence="3">
    <location>
        <begin position="1"/>
        <end position="51"/>
    </location>
</feature>
<proteinExistence type="inferred from homology"/>
<dbReference type="EMBL" id="JAAATX020000007">
    <property type="protein sequence ID" value="MBU9698539.1"/>
    <property type="molecule type" value="Genomic_DNA"/>
</dbReference>
<feature type="compositionally biased region" description="Low complexity" evidence="3">
    <location>
        <begin position="1"/>
        <end position="18"/>
    </location>
</feature>
<evidence type="ECO:0000256" key="2">
    <source>
        <dbReference type="ARBA" id="ARBA00023125"/>
    </source>
</evidence>
<dbReference type="Proteomes" id="UP000731907">
    <property type="component" value="Unassembled WGS sequence"/>
</dbReference>
<evidence type="ECO:0000313" key="4">
    <source>
        <dbReference type="EMBL" id="MBU9698539.1"/>
    </source>
</evidence>
<keyword evidence="2 4" id="KW-0238">DNA-binding</keyword>
<organism evidence="4 5">
    <name type="scientific">Paragemmobacter amnigenus</name>
    <dbReference type="NCBI Taxonomy" id="2852097"/>
    <lineage>
        <taxon>Bacteria</taxon>
        <taxon>Pseudomonadati</taxon>
        <taxon>Pseudomonadota</taxon>
        <taxon>Alphaproteobacteria</taxon>
        <taxon>Rhodobacterales</taxon>
        <taxon>Paracoccaceae</taxon>
        <taxon>Paragemmobacter</taxon>
    </lineage>
</organism>
<dbReference type="Gene3D" id="4.10.520.10">
    <property type="entry name" value="IHF-like DNA-binding proteins"/>
    <property type="match status" value="1"/>
</dbReference>
<dbReference type="GO" id="GO:0003677">
    <property type="term" value="F:DNA binding"/>
    <property type="evidence" value="ECO:0007669"/>
    <property type="project" value="UniProtKB-KW"/>
</dbReference>
<dbReference type="RefSeq" id="WP_161762644.1">
    <property type="nucleotide sequence ID" value="NZ_JAAATX020000007.1"/>
</dbReference>
<dbReference type="Pfam" id="PF00216">
    <property type="entry name" value="Bac_DNA_binding"/>
    <property type="match status" value="1"/>
</dbReference>
<evidence type="ECO:0000313" key="5">
    <source>
        <dbReference type="Proteomes" id="UP000731907"/>
    </source>
</evidence>
<name>A0ABS6J465_9RHOB</name>
<evidence type="ECO:0000256" key="1">
    <source>
        <dbReference type="ARBA" id="ARBA00010529"/>
    </source>
</evidence>
<comment type="caution">
    <text evidence="4">The sequence shown here is derived from an EMBL/GenBank/DDBJ whole genome shotgun (WGS) entry which is preliminary data.</text>
</comment>
<sequence>MASSSAKKSATKKSTAAKPRISAAKVTAPVTEAPADAAPASGESPRTAAKAPVIQLKKKELIARVVEALDGKKKGAVKDIVEATLATLGAALQKGETLNLPPFGRARVTKQTGEGAASQTTVRLRGAGAKNAPKGPKEALAEVGEDD</sequence>
<keyword evidence="5" id="KW-1185">Reference proteome</keyword>
<gene>
    <name evidence="4" type="ORF">GU927_011860</name>
</gene>
<reference evidence="4 5" key="1">
    <citation type="submission" date="2021-06" db="EMBL/GenBank/DDBJ databases">
        <title>Rhodobacteraceae bacterium strain HSP-20.</title>
        <authorList>
            <person name="Chen W.-M."/>
        </authorList>
    </citation>
    <scope>NUCLEOTIDE SEQUENCE [LARGE SCALE GENOMIC DNA]</scope>
    <source>
        <strain evidence="4 5">HSP-20</strain>
    </source>
</reference>